<dbReference type="Proteomes" id="UP001412067">
    <property type="component" value="Unassembled WGS sequence"/>
</dbReference>
<proteinExistence type="predicted"/>
<sequence length="172" mass="19390">MRKARSFSINREGLVYPISSGLAAPECDAVGQDFGKGVGEQEVILLGLPVELPRLLLGFICPLVWYVAAFLYLFKYYNRDPRERSGLAACAIAVSCIGMYSWNLHNSGYIISLAFIEIHWLSFDLGDFLLPLHVPREFPLFEHRAQRAISSSHPLCRCDQSTRIWAAKLVNE</sequence>
<evidence type="ECO:0000313" key="3">
    <source>
        <dbReference type="Proteomes" id="UP001412067"/>
    </source>
</evidence>
<dbReference type="PANTHER" id="PTHR46666">
    <property type="entry name" value="60S RIBOSOMAL L18A-LIKE PROTEIN"/>
    <property type="match status" value="1"/>
</dbReference>
<keyword evidence="1" id="KW-0472">Membrane</keyword>
<comment type="caution">
    <text evidence="2">The sequence shown here is derived from an EMBL/GenBank/DDBJ whole genome shotgun (WGS) entry which is preliminary data.</text>
</comment>
<dbReference type="EMBL" id="JBBWWR010000002">
    <property type="protein sequence ID" value="KAK8969886.1"/>
    <property type="molecule type" value="Genomic_DNA"/>
</dbReference>
<protein>
    <submittedName>
        <fullName evidence="2">Uncharacterized protein</fullName>
    </submittedName>
</protein>
<keyword evidence="1" id="KW-1133">Transmembrane helix</keyword>
<reference evidence="2 3" key="1">
    <citation type="journal article" date="2022" name="Nat. Plants">
        <title>Genomes of leafy and leafless Platanthera orchids illuminate the evolution of mycoheterotrophy.</title>
        <authorList>
            <person name="Li M.H."/>
            <person name="Liu K.W."/>
            <person name="Li Z."/>
            <person name="Lu H.C."/>
            <person name="Ye Q.L."/>
            <person name="Zhang D."/>
            <person name="Wang J.Y."/>
            <person name="Li Y.F."/>
            <person name="Zhong Z.M."/>
            <person name="Liu X."/>
            <person name="Yu X."/>
            <person name="Liu D.K."/>
            <person name="Tu X.D."/>
            <person name="Liu B."/>
            <person name="Hao Y."/>
            <person name="Liao X.Y."/>
            <person name="Jiang Y.T."/>
            <person name="Sun W.H."/>
            <person name="Chen J."/>
            <person name="Chen Y.Q."/>
            <person name="Ai Y."/>
            <person name="Zhai J.W."/>
            <person name="Wu S.S."/>
            <person name="Zhou Z."/>
            <person name="Hsiao Y.Y."/>
            <person name="Wu W.L."/>
            <person name="Chen Y.Y."/>
            <person name="Lin Y.F."/>
            <person name="Hsu J.L."/>
            <person name="Li C.Y."/>
            <person name="Wang Z.W."/>
            <person name="Zhao X."/>
            <person name="Zhong W.Y."/>
            <person name="Ma X.K."/>
            <person name="Ma L."/>
            <person name="Huang J."/>
            <person name="Chen G.Z."/>
            <person name="Huang M.Z."/>
            <person name="Huang L."/>
            <person name="Peng D.H."/>
            <person name="Luo Y.B."/>
            <person name="Zou S.Q."/>
            <person name="Chen S.P."/>
            <person name="Lan S."/>
            <person name="Tsai W.C."/>
            <person name="Van de Peer Y."/>
            <person name="Liu Z.J."/>
        </authorList>
    </citation>
    <scope>NUCLEOTIDE SEQUENCE [LARGE SCALE GENOMIC DNA]</scope>
    <source>
        <strain evidence="2">Lor288</strain>
    </source>
</reference>
<name>A0ABR2N0L5_9ASPA</name>
<keyword evidence="1" id="KW-0812">Transmembrane</keyword>
<gene>
    <name evidence="2" type="ORF">KSP40_PGU015389</name>
</gene>
<dbReference type="PANTHER" id="PTHR46666:SF2">
    <property type="entry name" value="60S RIBOSOMAL L18A-LIKE PROTEIN"/>
    <property type="match status" value="1"/>
</dbReference>
<evidence type="ECO:0000313" key="2">
    <source>
        <dbReference type="EMBL" id="KAK8969886.1"/>
    </source>
</evidence>
<evidence type="ECO:0000256" key="1">
    <source>
        <dbReference type="SAM" id="Phobius"/>
    </source>
</evidence>
<feature type="transmembrane region" description="Helical" evidence="1">
    <location>
        <begin position="55"/>
        <end position="74"/>
    </location>
</feature>
<organism evidence="2 3">
    <name type="scientific">Platanthera guangdongensis</name>
    <dbReference type="NCBI Taxonomy" id="2320717"/>
    <lineage>
        <taxon>Eukaryota</taxon>
        <taxon>Viridiplantae</taxon>
        <taxon>Streptophyta</taxon>
        <taxon>Embryophyta</taxon>
        <taxon>Tracheophyta</taxon>
        <taxon>Spermatophyta</taxon>
        <taxon>Magnoliopsida</taxon>
        <taxon>Liliopsida</taxon>
        <taxon>Asparagales</taxon>
        <taxon>Orchidaceae</taxon>
        <taxon>Orchidoideae</taxon>
        <taxon>Orchideae</taxon>
        <taxon>Orchidinae</taxon>
        <taxon>Platanthera</taxon>
    </lineage>
</organism>
<keyword evidence="3" id="KW-1185">Reference proteome</keyword>
<accession>A0ABR2N0L5</accession>